<name>A0ABW0ZIZ1_9ACTN</name>
<dbReference type="GO" id="GO:0016787">
    <property type="term" value="F:hydrolase activity"/>
    <property type="evidence" value="ECO:0007669"/>
    <property type="project" value="UniProtKB-KW"/>
</dbReference>
<gene>
    <name evidence="3" type="ORF">ACFPQB_16135</name>
</gene>
<dbReference type="Gene3D" id="3.40.50.1820">
    <property type="entry name" value="alpha/beta hydrolase"/>
    <property type="match status" value="1"/>
</dbReference>
<dbReference type="Proteomes" id="UP001596072">
    <property type="component" value="Unassembled WGS sequence"/>
</dbReference>
<dbReference type="Pfam" id="PF07859">
    <property type="entry name" value="Abhydrolase_3"/>
    <property type="match status" value="1"/>
</dbReference>
<accession>A0ABW0ZIZ1</accession>
<keyword evidence="4" id="KW-1185">Reference proteome</keyword>
<proteinExistence type="predicted"/>
<evidence type="ECO:0000313" key="3">
    <source>
        <dbReference type="EMBL" id="MFC5730452.1"/>
    </source>
</evidence>
<comment type="caution">
    <text evidence="3">The sequence shown here is derived from an EMBL/GenBank/DDBJ whole genome shotgun (WGS) entry which is preliminary data.</text>
</comment>
<dbReference type="InterPro" id="IPR029058">
    <property type="entry name" value="AB_hydrolase_fold"/>
</dbReference>
<protein>
    <submittedName>
        <fullName evidence="3">Alpha/beta hydrolase</fullName>
    </submittedName>
</protein>
<evidence type="ECO:0000259" key="2">
    <source>
        <dbReference type="Pfam" id="PF07859"/>
    </source>
</evidence>
<dbReference type="EMBL" id="JBHSNS010000008">
    <property type="protein sequence ID" value="MFC5730452.1"/>
    <property type="molecule type" value="Genomic_DNA"/>
</dbReference>
<reference evidence="4" key="1">
    <citation type="journal article" date="2019" name="Int. J. Syst. Evol. Microbiol.">
        <title>The Global Catalogue of Microorganisms (GCM) 10K type strain sequencing project: providing services to taxonomists for standard genome sequencing and annotation.</title>
        <authorList>
            <consortium name="The Broad Institute Genomics Platform"/>
            <consortium name="The Broad Institute Genome Sequencing Center for Infectious Disease"/>
            <person name="Wu L."/>
            <person name="Ma J."/>
        </authorList>
    </citation>
    <scope>NUCLEOTIDE SEQUENCE [LARGE SCALE GENOMIC DNA]</scope>
    <source>
        <strain evidence="4">YIM 94188</strain>
    </source>
</reference>
<dbReference type="InterPro" id="IPR050300">
    <property type="entry name" value="GDXG_lipolytic_enzyme"/>
</dbReference>
<feature type="domain" description="Alpha/beta hydrolase fold-3" evidence="2">
    <location>
        <begin position="92"/>
        <end position="294"/>
    </location>
</feature>
<dbReference type="PANTHER" id="PTHR48081">
    <property type="entry name" value="AB HYDROLASE SUPERFAMILY PROTEIN C4A8.06C"/>
    <property type="match status" value="1"/>
</dbReference>
<evidence type="ECO:0000256" key="1">
    <source>
        <dbReference type="ARBA" id="ARBA00022801"/>
    </source>
</evidence>
<keyword evidence="1 3" id="KW-0378">Hydrolase</keyword>
<dbReference type="InterPro" id="IPR013094">
    <property type="entry name" value="AB_hydrolase_3"/>
</dbReference>
<dbReference type="PANTHER" id="PTHR48081:SF8">
    <property type="entry name" value="ALPHA_BETA HYDROLASE FOLD-3 DOMAIN-CONTAINING PROTEIN-RELATED"/>
    <property type="match status" value="1"/>
</dbReference>
<sequence>MSAVTSVEPLGPWAASTRSRVVRTLARCAVRPLLTALPATGPARVALRAFIAGPAVLDLLPGGPASLVRPSRTPAGEWILPPGTPPRGGDVVLFLHGGGYVAGSARTYRAAMRLLAAETGFPVLALDYRLAPEHPIPAALDDALAAYEILLGDGRPRPVHVVADSAGAHLAIEMLAELATRGAPGPRRMVLFSPVLDPESPQADARDRSCPDPVVSPQFVRRCVSAARGGDPTGVTDALSRLDGVADDSLPAVLSLLGDTECYADDTWRLHRRLDRAGVENRWRAMPGQIHSFLVFARWLPEGRAAVVEAARFLRAGSP</sequence>
<dbReference type="SUPFAM" id="SSF53474">
    <property type="entry name" value="alpha/beta-Hydrolases"/>
    <property type="match status" value="1"/>
</dbReference>
<evidence type="ECO:0000313" key="4">
    <source>
        <dbReference type="Proteomes" id="UP001596072"/>
    </source>
</evidence>
<organism evidence="3 4">
    <name type="scientific">Nocardioides vastitatis</name>
    <dbReference type="NCBI Taxonomy" id="2568655"/>
    <lineage>
        <taxon>Bacteria</taxon>
        <taxon>Bacillati</taxon>
        <taxon>Actinomycetota</taxon>
        <taxon>Actinomycetes</taxon>
        <taxon>Propionibacteriales</taxon>
        <taxon>Nocardioidaceae</taxon>
        <taxon>Nocardioides</taxon>
    </lineage>
</organism>
<dbReference type="RefSeq" id="WP_168798205.1">
    <property type="nucleotide sequence ID" value="NZ_JBHSNS010000008.1"/>
</dbReference>